<dbReference type="Proteomes" id="UP001172673">
    <property type="component" value="Unassembled WGS sequence"/>
</dbReference>
<keyword evidence="4" id="KW-1185">Reference proteome</keyword>
<keyword evidence="2" id="KW-0472">Membrane</keyword>
<protein>
    <submittedName>
        <fullName evidence="3">Uncharacterized protein</fullName>
    </submittedName>
</protein>
<reference evidence="3" key="1">
    <citation type="submission" date="2022-10" db="EMBL/GenBank/DDBJ databases">
        <title>Culturing micro-colonial fungi from biological soil crusts in the Mojave desert and describing Neophaeococcomyces mojavensis, and introducing the new genera and species Taxawa tesnikishii.</title>
        <authorList>
            <person name="Kurbessoian T."/>
            <person name="Stajich J.E."/>
        </authorList>
    </citation>
    <scope>NUCLEOTIDE SEQUENCE</scope>
    <source>
        <strain evidence="3">TK_41</strain>
    </source>
</reference>
<dbReference type="EMBL" id="JAPDRK010000009">
    <property type="protein sequence ID" value="KAJ9609159.1"/>
    <property type="molecule type" value="Genomic_DNA"/>
</dbReference>
<feature type="region of interest" description="Disordered" evidence="1">
    <location>
        <begin position="13"/>
        <end position="42"/>
    </location>
</feature>
<dbReference type="AlphaFoldDB" id="A0AA38X9Q3"/>
<gene>
    <name evidence="3" type="ORF">H2200_006931</name>
</gene>
<proteinExistence type="predicted"/>
<feature type="compositionally biased region" description="Low complexity" evidence="1">
    <location>
        <begin position="57"/>
        <end position="70"/>
    </location>
</feature>
<comment type="caution">
    <text evidence="3">The sequence shown here is derived from an EMBL/GenBank/DDBJ whole genome shotgun (WGS) entry which is preliminary data.</text>
</comment>
<accession>A0AA38X9Q3</accession>
<keyword evidence="2" id="KW-1133">Transmembrane helix</keyword>
<feature type="region of interest" description="Disordered" evidence="1">
    <location>
        <begin position="57"/>
        <end position="91"/>
    </location>
</feature>
<evidence type="ECO:0000313" key="3">
    <source>
        <dbReference type="EMBL" id="KAJ9609159.1"/>
    </source>
</evidence>
<sequence>MLDDLLELTTTLVHPPHEPNISSITGAAMPPRSRHTKASSIASNSSAADVLNGIVAGSPGSKASSPAATATRRRRQSRGAASPPGSPVVLVPKPVARNEPLAIVEEKVAEPLKFATTVVLSFVLEAGLQTLASTVGVGDLAAISRRHDTWNEILGLLGWKIAKLGIYWVSDFDAYDVAALTLLLSTPSALLLGLFYKISPATLTSVTLSSIVANFVPNYFLRPISPSHTPNSAPKSAFRNRPILTDPYTTIATSLLATAIFAVLLEGAFATYLPTWLILHFVGLRTLEPAHLGPAGLPTLLLALIPAGYAVQEYLFAPSTAAASSTITVAPETTPAPAFDPATATFLDHIHFNAWGWYSSRQKELIRRTALLTTLISSETVLSTWGSVHGVEIEGAVLYAGVWATGALVTGGVLNWVGGPSD</sequence>
<organism evidence="3 4">
    <name type="scientific">Cladophialophora chaetospira</name>
    <dbReference type="NCBI Taxonomy" id="386627"/>
    <lineage>
        <taxon>Eukaryota</taxon>
        <taxon>Fungi</taxon>
        <taxon>Dikarya</taxon>
        <taxon>Ascomycota</taxon>
        <taxon>Pezizomycotina</taxon>
        <taxon>Eurotiomycetes</taxon>
        <taxon>Chaetothyriomycetidae</taxon>
        <taxon>Chaetothyriales</taxon>
        <taxon>Herpotrichiellaceae</taxon>
        <taxon>Cladophialophora</taxon>
    </lineage>
</organism>
<feature type="transmembrane region" description="Helical" evidence="2">
    <location>
        <begin position="248"/>
        <end position="272"/>
    </location>
</feature>
<name>A0AA38X9Q3_9EURO</name>
<evidence type="ECO:0000313" key="4">
    <source>
        <dbReference type="Proteomes" id="UP001172673"/>
    </source>
</evidence>
<evidence type="ECO:0000256" key="2">
    <source>
        <dbReference type="SAM" id="Phobius"/>
    </source>
</evidence>
<feature type="transmembrane region" description="Helical" evidence="2">
    <location>
        <begin position="177"/>
        <end position="196"/>
    </location>
</feature>
<keyword evidence="2" id="KW-0812">Transmembrane</keyword>
<feature type="transmembrane region" description="Helical" evidence="2">
    <location>
        <begin position="292"/>
        <end position="311"/>
    </location>
</feature>
<evidence type="ECO:0000256" key="1">
    <source>
        <dbReference type="SAM" id="MobiDB-lite"/>
    </source>
</evidence>